<reference evidence="1" key="1">
    <citation type="submission" date="2022-12" db="EMBL/GenBank/DDBJ databases">
        <authorList>
            <person name="Alioto T."/>
            <person name="Alioto T."/>
            <person name="Gomez Garrido J."/>
        </authorList>
    </citation>
    <scope>NUCLEOTIDE SEQUENCE</scope>
</reference>
<keyword evidence="2" id="KW-1185">Reference proteome</keyword>
<name>A0AA35L746_9SAUR</name>
<evidence type="ECO:0000313" key="2">
    <source>
        <dbReference type="Proteomes" id="UP001178461"/>
    </source>
</evidence>
<dbReference type="EMBL" id="OX395138">
    <property type="protein sequence ID" value="CAI5791046.1"/>
    <property type="molecule type" value="Genomic_DNA"/>
</dbReference>
<dbReference type="Proteomes" id="UP001178461">
    <property type="component" value="Chromosome 13"/>
</dbReference>
<accession>A0AA35L746</accession>
<dbReference type="AlphaFoldDB" id="A0AA35L746"/>
<gene>
    <name evidence="1" type="ORF">PODLI_1B037642</name>
</gene>
<organism evidence="1 2">
    <name type="scientific">Podarcis lilfordi</name>
    <name type="common">Lilford's wall lizard</name>
    <dbReference type="NCBI Taxonomy" id="74358"/>
    <lineage>
        <taxon>Eukaryota</taxon>
        <taxon>Metazoa</taxon>
        <taxon>Chordata</taxon>
        <taxon>Craniata</taxon>
        <taxon>Vertebrata</taxon>
        <taxon>Euteleostomi</taxon>
        <taxon>Lepidosauria</taxon>
        <taxon>Squamata</taxon>
        <taxon>Bifurcata</taxon>
        <taxon>Unidentata</taxon>
        <taxon>Episquamata</taxon>
        <taxon>Laterata</taxon>
        <taxon>Lacertibaenia</taxon>
        <taxon>Lacertidae</taxon>
        <taxon>Podarcis</taxon>
    </lineage>
</organism>
<protein>
    <submittedName>
        <fullName evidence="1">Uncharacterized protein</fullName>
    </submittedName>
</protein>
<sequence>MSEELAVSKDSLYVILFNNSAEAGPFLAEVQTYVPEKMEGIPSEKFKMNVEDWKKITKEQVLSLQVLIMTSEGMRGIYPTS</sequence>
<proteinExistence type="predicted"/>
<evidence type="ECO:0000313" key="1">
    <source>
        <dbReference type="EMBL" id="CAI5791046.1"/>
    </source>
</evidence>